<evidence type="ECO:0000259" key="1">
    <source>
        <dbReference type="Pfam" id="PF14529"/>
    </source>
</evidence>
<comment type="caution">
    <text evidence="2">The sequence shown here is derived from an EMBL/GenBank/DDBJ whole genome shotgun (WGS) entry which is preliminary data.</text>
</comment>
<name>A0AAV6UNT6_9ARAC</name>
<dbReference type="Proteomes" id="UP000827092">
    <property type="component" value="Unassembled WGS sequence"/>
</dbReference>
<protein>
    <recommendedName>
        <fullName evidence="1">Endonuclease/exonuclease/phosphatase domain-containing protein</fullName>
    </recommendedName>
</protein>
<dbReference type="AlphaFoldDB" id="A0AAV6UNT6"/>
<sequence>MEWAQICFCSVYMAYDRDSTREFFSLVSHCKTNNIPMILGCDANAHHTSWGRSDINNRGEKLLEYLRGTNLIWVNKGNRPTFINKRRGEVIDLTLVSLDISYLIDNWHVSDSPTLSDHALIQFHVKDEIPVERIGMSTIPIWTFM</sequence>
<keyword evidence="3" id="KW-1185">Reference proteome</keyword>
<dbReference type="Pfam" id="PF14529">
    <property type="entry name" value="Exo_endo_phos_2"/>
    <property type="match status" value="1"/>
</dbReference>
<dbReference type="InterPro" id="IPR036691">
    <property type="entry name" value="Endo/exonu/phosph_ase_sf"/>
</dbReference>
<evidence type="ECO:0000313" key="3">
    <source>
        <dbReference type="Proteomes" id="UP000827092"/>
    </source>
</evidence>
<reference evidence="2 3" key="1">
    <citation type="journal article" date="2022" name="Nat. Ecol. Evol.">
        <title>A masculinizing supergene underlies an exaggerated male reproductive morph in a spider.</title>
        <authorList>
            <person name="Hendrickx F."/>
            <person name="De Corte Z."/>
            <person name="Sonet G."/>
            <person name="Van Belleghem S.M."/>
            <person name="Kostlbacher S."/>
            <person name="Vangestel C."/>
        </authorList>
    </citation>
    <scope>NUCLEOTIDE SEQUENCE [LARGE SCALE GENOMIC DNA]</scope>
    <source>
        <strain evidence="2">W744_W776</strain>
    </source>
</reference>
<dbReference type="EMBL" id="JAFNEN010000337">
    <property type="protein sequence ID" value="KAG8185368.1"/>
    <property type="molecule type" value="Genomic_DNA"/>
</dbReference>
<proteinExistence type="predicted"/>
<organism evidence="2 3">
    <name type="scientific">Oedothorax gibbosus</name>
    <dbReference type="NCBI Taxonomy" id="931172"/>
    <lineage>
        <taxon>Eukaryota</taxon>
        <taxon>Metazoa</taxon>
        <taxon>Ecdysozoa</taxon>
        <taxon>Arthropoda</taxon>
        <taxon>Chelicerata</taxon>
        <taxon>Arachnida</taxon>
        <taxon>Araneae</taxon>
        <taxon>Araneomorphae</taxon>
        <taxon>Entelegynae</taxon>
        <taxon>Araneoidea</taxon>
        <taxon>Linyphiidae</taxon>
        <taxon>Erigoninae</taxon>
        <taxon>Oedothorax</taxon>
    </lineage>
</organism>
<accession>A0AAV6UNT6</accession>
<evidence type="ECO:0000313" key="2">
    <source>
        <dbReference type="EMBL" id="KAG8185368.1"/>
    </source>
</evidence>
<dbReference type="PANTHER" id="PTHR33273">
    <property type="entry name" value="DOMAIN-CONTAINING PROTEIN, PUTATIVE-RELATED"/>
    <property type="match status" value="1"/>
</dbReference>
<dbReference type="InterPro" id="IPR005135">
    <property type="entry name" value="Endo/exonuclease/phosphatase"/>
</dbReference>
<dbReference type="SUPFAM" id="SSF56219">
    <property type="entry name" value="DNase I-like"/>
    <property type="match status" value="1"/>
</dbReference>
<dbReference type="Gene3D" id="3.60.10.10">
    <property type="entry name" value="Endonuclease/exonuclease/phosphatase"/>
    <property type="match status" value="1"/>
</dbReference>
<dbReference type="PANTHER" id="PTHR33273:SF4">
    <property type="entry name" value="ENDONUCLEASE_EXONUCLEASE_PHOSPHATASE DOMAIN-CONTAINING PROTEIN"/>
    <property type="match status" value="1"/>
</dbReference>
<gene>
    <name evidence="2" type="ORF">JTE90_023114</name>
</gene>
<dbReference type="GO" id="GO:0003824">
    <property type="term" value="F:catalytic activity"/>
    <property type="evidence" value="ECO:0007669"/>
    <property type="project" value="InterPro"/>
</dbReference>
<feature type="domain" description="Endonuclease/exonuclease/phosphatase" evidence="1">
    <location>
        <begin position="6"/>
        <end position="121"/>
    </location>
</feature>